<evidence type="ECO:0000313" key="1">
    <source>
        <dbReference type="EMBL" id="CCC21126.1"/>
    </source>
</evidence>
<sequence length="180" mass="19057">MKRSSICLLVGALLVGAVGCGGDDRDYAVPKKLCGTKVDPDVLAPLLPAGEEVHQRVNSRDLGATCDVSVTGEGGKGGSSVMYIKRDAVPEGDDPLKVMRDMLIRSGNPKRVDIGDDARIADSAGLVTLSCPPKGKDTTLALEVDLFTSTPKDVSERRKALERFLRSYLPTAAKAQGCRS</sequence>
<reference evidence="2 3" key="1">
    <citation type="submission" date="2009-02" db="EMBL/GenBank/DDBJ databases">
        <title>Annotation of Streptomyces hygroscopicus strain ATCC 53653.</title>
        <authorList>
            <consortium name="The Broad Institute Genome Sequencing Platform"/>
            <consortium name="Broad Institute Microbial Sequencing Center"/>
            <person name="Fischbach M."/>
            <person name="Godfrey P."/>
            <person name="Ward D."/>
            <person name="Young S."/>
            <person name="Zeng Q."/>
            <person name="Koehrsen M."/>
            <person name="Alvarado L."/>
            <person name="Berlin A.M."/>
            <person name="Bochicchio J."/>
            <person name="Borenstein D."/>
            <person name="Chapman S.B."/>
            <person name="Chen Z."/>
            <person name="Engels R."/>
            <person name="Freedman E."/>
            <person name="Gellesch M."/>
            <person name="Goldberg J."/>
            <person name="Griggs A."/>
            <person name="Gujja S."/>
            <person name="Heilman E.R."/>
            <person name="Heiman D.I."/>
            <person name="Hepburn T.A."/>
            <person name="Howarth C."/>
            <person name="Jen D."/>
            <person name="Larson L."/>
            <person name="Lewis B."/>
            <person name="Mehta T."/>
            <person name="Park D."/>
            <person name="Pearson M."/>
            <person name="Richards J."/>
            <person name="Roberts A."/>
            <person name="Saif S."/>
            <person name="Shea T.D."/>
            <person name="Shenoy N."/>
            <person name="Sisk P."/>
            <person name="Stolte C."/>
            <person name="Sykes S.N."/>
            <person name="Thomson T."/>
            <person name="Walk T."/>
            <person name="White J."/>
            <person name="Yandava C."/>
            <person name="Straight P."/>
            <person name="Clardy J."/>
            <person name="Hung D."/>
            <person name="Kolter R."/>
            <person name="Mekalanos J."/>
            <person name="Walker S."/>
            <person name="Walsh C.T."/>
            <person name="Wieland-Brown L.C."/>
            <person name="Haas B."/>
            <person name="Nusbaum C."/>
            <person name="Birren B."/>
        </authorList>
    </citation>
    <scope>NUCLEOTIDE SEQUENCE [LARGE SCALE GENOMIC DNA]</scope>
    <source>
        <strain evidence="2 3">ATCC 53653</strain>
    </source>
</reference>
<dbReference type="Proteomes" id="UP000003963">
    <property type="component" value="Unassembled WGS sequence"/>
</dbReference>
<dbReference type="STRING" id="457427.SSOG_01849"/>
<dbReference type="EMBL" id="GG657754">
    <property type="protein sequence ID" value="EFL22137.1"/>
    <property type="molecule type" value="Genomic_DNA"/>
</dbReference>
<gene>
    <name evidence="2" type="ORF">SSOG_01849</name>
</gene>
<dbReference type="HOGENOM" id="CLU_1495398_0_0_11"/>
<accession>D9WSJ6</accession>
<proteinExistence type="predicted"/>
<dbReference type="EMBL" id="FR878059">
    <property type="protein sequence ID" value="CCC21126.1"/>
    <property type="molecule type" value="Genomic_DNA"/>
</dbReference>
<dbReference type="PROSITE" id="PS51257">
    <property type="entry name" value="PROKAR_LIPOPROTEIN"/>
    <property type="match status" value="1"/>
</dbReference>
<evidence type="ECO:0000313" key="3">
    <source>
        <dbReference type="Proteomes" id="UP000003963"/>
    </source>
</evidence>
<name>D9WSJ6_9ACTN</name>
<evidence type="ECO:0000313" key="2">
    <source>
        <dbReference type="EMBL" id="EFL22137.1"/>
    </source>
</evidence>
<organism evidence="2 3">
    <name type="scientific">Streptomyces himastatinicus ATCC 53653</name>
    <dbReference type="NCBI Taxonomy" id="457427"/>
    <lineage>
        <taxon>Bacteria</taxon>
        <taxon>Bacillati</taxon>
        <taxon>Actinomycetota</taxon>
        <taxon>Actinomycetes</taxon>
        <taxon>Kitasatosporales</taxon>
        <taxon>Streptomycetaceae</taxon>
        <taxon>Streptomyces</taxon>
        <taxon>Streptomyces violaceusniger group</taxon>
    </lineage>
</organism>
<keyword evidence="3" id="KW-1185">Reference proteome</keyword>
<reference evidence="1" key="2">
    <citation type="submission" date="2011-06" db="EMBL/GenBank/DDBJ databases">
        <title>Biosynthesis of 9-methylstreptimidone featuring AT-less, iterative use of module 5 and involving a new decarboxyla-tion mechanism in terminal diene formation.</title>
        <authorList>
            <person name="Wang Z.W."/>
        </authorList>
    </citation>
    <scope>NUCLEOTIDE SEQUENCE</scope>
    <source>
        <strain evidence="1">ATCC 53653</strain>
    </source>
</reference>
<protein>
    <submittedName>
        <fullName evidence="2">Uncharacterized protein</fullName>
    </submittedName>
</protein>
<dbReference type="AlphaFoldDB" id="D9WSJ6"/>